<dbReference type="AlphaFoldDB" id="A0A0S7ED46"/>
<reference evidence="1 2" key="1">
    <citation type="journal article" date="2016" name="J. Zhejiang Univ. Sci. B">
        <title>Antibiotic resistance mechanisms of Myroides sp.</title>
        <authorList>
            <person name="Hu S."/>
            <person name="Yuan S."/>
            <person name="Qu H."/>
            <person name="Jiang T."/>
            <person name="Zhou Y."/>
            <person name="Wang M."/>
            <person name="Ming D."/>
        </authorList>
    </citation>
    <scope>NUCLEOTIDE SEQUENCE [LARGE SCALE GENOMIC DNA]</scope>
    <source>
        <strain evidence="1 2">PR63039</strain>
    </source>
</reference>
<protein>
    <submittedName>
        <fullName evidence="1">Cell surface protein</fullName>
    </submittedName>
</protein>
<organism evidence="1 2">
    <name type="scientific">Myroides odoratimimus</name>
    <dbReference type="NCBI Taxonomy" id="76832"/>
    <lineage>
        <taxon>Bacteria</taxon>
        <taxon>Pseudomonadati</taxon>
        <taxon>Bacteroidota</taxon>
        <taxon>Flavobacteriia</taxon>
        <taxon>Flavobacteriales</taxon>
        <taxon>Flavobacteriaceae</taxon>
        <taxon>Myroides</taxon>
    </lineage>
</organism>
<evidence type="ECO:0000313" key="2">
    <source>
        <dbReference type="Proteomes" id="UP000069030"/>
    </source>
</evidence>
<dbReference type="EMBL" id="CP013690">
    <property type="protein sequence ID" value="ALU25920.1"/>
    <property type="molecule type" value="Genomic_DNA"/>
</dbReference>
<accession>A0A0S7ED46</accession>
<dbReference type="Proteomes" id="UP000069030">
    <property type="component" value="Chromosome"/>
</dbReference>
<name>A0A0S7ED46_9FLAO</name>
<dbReference type="RefSeq" id="WP_006257587.1">
    <property type="nucleotide sequence ID" value="NZ_BCMQ01000001.1"/>
</dbReference>
<sequence>MKTKRLKLSLIATLCLSAITFYSCSSDDSSPGTPPIDPVVPTGNVLKLDSIYQVDRSKLVLIKPELKQFTNPSISWKVIKLNDISKDSIISDQQQLDFVTLNTGNYTIEIEAKDPKLKINQQFNIIVNKESVEYKKHITKVFDFMPSYGQFTNKLPVYNVGDTKETMIKKAQDAIAKDKAGMISLGGFGGYVVFGFDHTIVNVPGKRDFRVLGNAFWASGNPNPEAPGRGGSCEPGIIMVAYDKNQNGIPDEDEWYEIAGSEYHKKETIKNYEITYYKPDPNKEPVKDPSINWATDLEYIKWEDNQGNKGWKPKNTFHQQSYFPEWHTGDKITFKGTKLANNAKDESGQGSYWVLYSYPWGYADNAPNNDDESAIDINWAVDKDGNKVNLPGIDFVKVYTGINQESGWLGEVSTEVAGAIDLHVEGTSINTRK</sequence>
<dbReference type="GeneID" id="66974556"/>
<evidence type="ECO:0000313" key="1">
    <source>
        <dbReference type="EMBL" id="ALU25920.1"/>
    </source>
</evidence>
<dbReference type="KEGG" id="mod:AS202_07100"/>
<proteinExistence type="predicted"/>
<gene>
    <name evidence="1" type="ORF">AS202_07100</name>
</gene>
<dbReference type="PROSITE" id="PS51257">
    <property type="entry name" value="PROKAR_LIPOPROTEIN"/>
    <property type="match status" value="1"/>
</dbReference>